<dbReference type="InterPro" id="IPR024775">
    <property type="entry name" value="DinB-like"/>
</dbReference>
<comment type="caution">
    <text evidence="2">The sequence shown here is derived from an EMBL/GenBank/DDBJ whole genome shotgun (WGS) entry which is preliminary data.</text>
</comment>
<protein>
    <recommendedName>
        <fullName evidence="1">DinB-like domain-containing protein</fullName>
    </recommendedName>
</protein>
<proteinExistence type="predicted"/>
<sequence length="175" mass="20292">MNFKLVEAVSMLERTPRVLNEMLTGLPEGFLTCNEGEGTWSGIEVVDHLIEAEKENWIPRLRFIVEVGDTNPFPEFDRFAHLHEKAETTLAEKLNEFKKRREDNLETLKSLVDEDILDRKGFHPALGEVKLKELIATWAVHDLTHLNQITRVIAKRYSNDVGPWKEYLGILKREL</sequence>
<evidence type="ECO:0000259" key="1">
    <source>
        <dbReference type="Pfam" id="PF12867"/>
    </source>
</evidence>
<dbReference type="EMBL" id="CAKJTJ010000004">
    <property type="protein sequence ID" value="CAG9620450.1"/>
    <property type="molecule type" value="Genomic_DNA"/>
</dbReference>
<dbReference type="InterPro" id="IPR034660">
    <property type="entry name" value="DinB/YfiT-like"/>
</dbReference>
<dbReference type="Gene3D" id="1.20.120.450">
    <property type="entry name" value="dinb family like domain"/>
    <property type="match status" value="1"/>
</dbReference>
<dbReference type="Pfam" id="PF12867">
    <property type="entry name" value="DinB_2"/>
    <property type="match status" value="1"/>
</dbReference>
<gene>
    <name evidence="2" type="ORF">BACCIP111883_01218</name>
</gene>
<accession>A0ABM8YKH0</accession>
<keyword evidence="3" id="KW-1185">Reference proteome</keyword>
<name>A0ABM8YKH0_9BACI</name>
<evidence type="ECO:0000313" key="3">
    <source>
        <dbReference type="Proteomes" id="UP000789833"/>
    </source>
</evidence>
<dbReference type="RefSeq" id="WP_230500373.1">
    <property type="nucleotide sequence ID" value="NZ_CAKJTJ010000004.1"/>
</dbReference>
<dbReference type="SUPFAM" id="SSF109854">
    <property type="entry name" value="DinB/YfiT-like putative metalloenzymes"/>
    <property type="match status" value="1"/>
</dbReference>
<evidence type="ECO:0000313" key="2">
    <source>
        <dbReference type="EMBL" id="CAG9620450.1"/>
    </source>
</evidence>
<reference evidence="2 3" key="1">
    <citation type="submission" date="2021-10" db="EMBL/GenBank/DDBJ databases">
        <authorList>
            <person name="Criscuolo A."/>
        </authorList>
    </citation>
    <scope>NUCLEOTIDE SEQUENCE [LARGE SCALE GENOMIC DNA]</scope>
    <source>
        <strain evidence="3">CIP 111883</strain>
    </source>
</reference>
<dbReference type="Proteomes" id="UP000789833">
    <property type="component" value="Unassembled WGS sequence"/>
</dbReference>
<feature type="domain" description="DinB-like" evidence="1">
    <location>
        <begin position="12"/>
        <end position="149"/>
    </location>
</feature>
<organism evidence="2 3">
    <name type="scientific">Sutcliffiella rhizosphaerae</name>
    <dbReference type="NCBI Taxonomy" id="2880967"/>
    <lineage>
        <taxon>Bacteria</taxon>
        <taxon>Bacillati</taxon>
        <taxon>Bacillota</taxon>
        <taxon>Bacilli</taxon>
        <taxon>Bacillales</taxon>
        <taxon>Bacillaceae</taxon>
        <taxon>Sutcliffiella</taxon>
    </lineage>
</organism>